<dbReference type="Ensembl" id="ENSRFET00010015251.1">
    <property type="protein sequence ID" value="ENSRFEP00010013946.1"/>
    <property type="gene ID" value="ENSRFEG00010009464.1"/>
</dbReference>
<reference evidence="12" key="4">
    <citation type="submission" date="2025-08" db="UniProtKB">
        <authorList>
            <consortium name="Ensembl"/>
        </authorList>
    </citation>
    <scope>IDENTIFICATION</scope>
</reference>
<keyword evidence="7" id="KW-0833">Ubl conjugation pathway</keyword>
<reference evidence="13" key="3">
    <citation type="submission" date="2018-12" db="EMBL/GenBank/DDBJ databases">
        <title>G10K-VGP greater horseshoe bat female genome, primary haplotype.</title>
        <authorList>
            <person name="Teeling E."/>
            <person name="Myers G."/>
            <person name="Vernes S."/>
            <person name="Pippel M."/>
            <person name="Winkler S."/>
            <person name="Fedrigo O."/>
            <person name="Rhie A."/>
            <person name="Koren S."/>
            <person name="Phillippy A."/>
            <person name="Lewin H."/>
            <person name="Damas J."/>
            <person name="Howe K."/>
            <person name="Mountcastle J."/>
            <person name="Jarvis E.D."/>
        </authorList>
    </citation>
    <scope>NUCLEOTIDE SEQUENCE [LARGE SCALE GENOMIC DNA]</scope>
</reference>
<evidence type="ECO:0000256" key="6">
    <source>
        <dbReference type="ARBA" id="ARBA00022499"/>
    </source>
</evidence>
<evidence type="ECO:0000313" key="12">
    <source>
        <dbReference type="Ensembl" id="ENSRFEP00010013946.1"/>
    </source>
</evidence>
<dbReference type="GeneTree" id="ENSGT00390000010391"/>
<dbReference type="InParanoid" id="A0A671EL01"/>
<reference evidence="12" key="5">
    <citation type="submission" date="2025-09" db="UniProtKB">
        <authorList>
            <consortium name="Ensembl"/>
        </authorList>
    </citation>
    <scope>IDENTIFICATION</scope>
</reference>
<evidence type="ECO:0000256" key="10">
    <source>
        <dbReference type="ARBA" id="ARBA00038545"/>
    </source>
</evidence>
<dbReference type="PANTHER" id="PTHR15825">
    <property type="entry name" value="UBIQUITIN-FOLD MODIFIER 1"/>
    <property type="match status" value="1"/>
</dbReference>
<comment type="subcellular location">
    <subcellularLocation>
        <location evidence="2">Cytoplasm</location>
    </subcellularLocation>
    <subcellularLocation>
        <location evidence="1">Nucleus</location>
    </subcellularLocation>
</comment>
<reference evidence="12 13" key="2">
    <citation type="journal article" date="2018" name="Annu Rev Anim Biosci">
        <title>Bat Biology, Genomes, and the Bat1K Project: To Generate Chromosome-Level Genomes for All Living Bat Species.</title>
        <authorList>
            <person name="Teeling E.C."/>
            <person name="Vernes S.C."/>
            <person name="Davalos L.M."/>
            <person name="Ray D.A."/>
            <person name="Gilbert M.T.P."/>
            <person name="Myers E."/>
        </authorList>
    </citation>
    <scope>NUCLEOTIDE SEQUENCE</scope>
</reference>
<comment type="function">
    <text evidence="11">Ubiquitin-like modifier which can be covalently attached via an isopeptide bond to lysine residues of substrate proteins as a monomer or a lysine-linked polymer. The so-called ufmylation, requires the UFM1-activating E1 enzyme UBA5, the UFM1-conjugating E2 enzyme UFC1, and the UFM1-ligase E3 enzyme UFL1. Ufmylation is involved in various processes, such as ribosome recycling, response to DNA damage, transcription or reticulophagy (also called ER-phagy) induced in response to endoplasmic reticulum stress.</text>
</comment>
<evidence type="ECO:0000256" key="5">
    <source>
        <dbReference type="ARBA" id="ARBA00022490"/>
    </source>
</evidence>
<evidence type="ECO:0000313" key="13">
    <source>
        <dbReference type="Proteomes" id="UP000472240"/>
    </source>
</evidence>
<evidence type="ECO:0000256" key="4">
    <source>
        <dbReference type="ARBA" id="ARBA00015319"/>
    </source>
</evidence>
<dbReference type="Gene3D" id="3.10.20.90">
    <property type="entry name" value="Phosphatidylinositol 3-kinase Catalytic Subunit, Chain A, domain 1"/>
    <property type="match status" value="1"/>
</dbReference>
<dbReference type="InterPro" id="IPR029071">
    <property type="entry name" value="Ubiquitin-like_domsf"/>
</dbReference>
<evidence type="ECO:0000256" key="1">
    <source>
        <dbReference type="ARBA" id="ARBA00004123"/>
    </source>
</evidence>
<keyword evidence="9" id="KW-0539">Nucleus</keyword>
<dbReference type="AlphaFoldDB" id="A0A671EL01"/>
<evidence type="ECO:0000256" key="9">
    <source>
        <dbReference type="ARBA" id="ARBA00023242"/>
    </source>
</evidence>
<evidence type="ECO:0000256" key="8">
    <source>
        <dbReference type="ARBA" id="ARBA00022843"/>
    </source>
</evidence>
<organism evidence="12 13">
    <name type="scientific">Rhinolophus ferrumequinum</name>
    <name type="common">Greater horseshoe bat</name>
    <dbReference type="NCBI Taxonomy" id="59479"/>
    <lineage>
        <taxon>Eukaryota</taxon>
        <taxon>Metazoa</taxon>
        <taxon>Chordata</taxon>
        <taxon>Craniata</taxon>
        <taxon>Vertebrata</taxon>
        <taxon>Euteleostomi</taxon>
        <taxon>Mammalia</taxon>
        <taxon>Eutheria</taxon>
        <taxon>Laurasiatheria</taxon>
        <taxon>Chiroptera</taxon>
        <taxon>Yinpterochiroptera</taxon>
        <taxon>Rhinolophoidea</taxon>
        <taxon>Rhinolophidae</taxon>
        <taxon>Rhinolophinae</taxon>
        <taxon>Rhinolophus</taxon>
    </lineage>
</organism>
<proteinExistence type="inferred from homology"/>
<keyword evidence="8" id="KW-0832">Ubl conjugation</keyword>
<evidence type="ECO:0000256" key="11">
    <source>
        <dbReference type="ARBA" id="ARBA00045800"/>
    </source>
</evidence>
<dbReference type="Proteomes" id="UP000472240">
    <property type="component" value="Chromosome 8"/>
</dbReference>
<name>A0A671EL01_RHIFE</name>
<sequence>MSKLSFKIMLTSDSLLRYKILSIPKSTPFTAVSKFVAEGFKVPAATSAMITNGRIRINPTDC</sequence>
<evidence type="ECO:0000256" key="7">
    <source>
        <dbReference type="ARBA" id="ARBA00022786"/>
    </source>
</evidence>
<keyword evidence="5" id="KW-0963">Cytoplasm</keyword>
<dbReference type="GO" id="GO:0005634">
    <property type="term" value="C:nucleus"/>
    <property type="evidence" value="ECO:0007669"/>
    <property type="project" value="UniProtKB-SubCell"/>
</dbReference>
<protein>
    <recommendedName>
        <fullName evidence="4">Ubiquitin-fold modifier 1</fullName>
    </recommendedName>
</protein>
<dbReference type="GO" id="GO:1990592">
    <property type="term" value="P:protein K69-linked ufmylation"/>
    <property type="evidence" value="ECO:0007669"/>
    <property type="project" value="TreeGrafter"/>
</dbReference>
<dbReference type="SUPFAM" id="SSF54236">
    <property type="entry name" value="Ubiquitin-like"/>
    <property type="match status" value="1"/>
</dbReference>
<keyword evidence="6" id="KW-1017">Isopeptide bond</keyword>
<comment type="similarity">
    <text evidence="3">Belongs to the UFM1 family.</text>
</comment>
<evidence type="ECO:0000256" key="3">
    <source>
        <dbReference type="ARBA" id="ARBA00010230"/>
    </source>
</evidence>
<keyword evidence="13" id="KW-1185">Reference proteome</keyword>
<dbReference type="GO" id="GO:0005737">
    <property type="term" value="C:cytoplasm"/>
    <property type="evidence" value="ECO:0007669"/>
    <property type="project" value="UniProtKB-SubCell"/>
</dbReference>
<evidence type="ECO:0000256" key="2">
    <source>
        <dbReference type="ARBA" id="ARBA00004496"/>
    </source>
</evidence>
<accession>A0A671EL01</accession>
<comment type="subunit">
    <text evidence="10">Interacts with UBA5. Interacts with UFC1.</text>
</comment>
<dbReference type="PANTHER" id="PTHR15825:SF5">
    <property type="entry name" value="UBIQUITIN-FOLD MODIFIER 1"/>
    <property type="match status" value="1"/>
</dbReference>
<dbReference type="Pfam" id="PF03671">
    <property type="entry name" value="Ufm1"/>
    <property type="match status" value="1"/>
</dbReference>
<reference evidence="12 13" key="1">
    <citation type="journal article" date="2015" name="Annu Rev Anim Biosci">
        <title>The Genome 10K Project: a way forward.</title>
        <authorList>
            <person name="Koepfli K.P."/>
            <person name="Paten B."/>
            <person name="O'Brien S.J."/>
            <person name="Koepfli K.P."/>
            <person name="Paten B."/>
            <person name="Antunes A."/>
            <person name="Belov K."/>
            <person name="Bustamante C."/>
            <person name="Castoe T.A."/>
            <person name="Clawson H."/>
            <person name="Crawford A.J."/>
            <person name="Diekhans M."/>
            <person name="Distel D."/>
            <person name="Durbin R."/>
            <person name="Earl D."/>
            <person name="Fujita M.K."/>
            <person name="Gamble T."/>
            <person name="Georges A."/>
            <person name="Gemmell N."/>
            <person name="Gilbert M.T."/>
            <person name="Graves J.M."/>
            <person name="Green R.E."/>
            <person name="Hickey G."/>
            <person name="Jarvis E.D."/>
            <person name="Johnson W."/>
            <person name="Komissarov A."/>
            <person name="Korf I."/>
            <person name="Kuhn R."/>
            <person name="Larkin D.M."/>
            <person name="Lewin H."/>
            <person name="Lopez J.V."/>
            <person name="Ma J."/>
            <person name="Marques-Bonet T."/>
            <person name="Miller W."/>
            <person name="Murphy R."/>
            <person name="Pevzner P."/>
            <person name="Shapiro B."/>
            <person name="Steiner C."/>
            <person name="Tamazian G."/>
            <person name="Venkatesh B."/>
            <person name="Wang J."/>
            <person name="Wayne R."/>
            <person name="Wiley E."/>
            <person name="Yang H."/>
            <person name="Zhang G."/>
            <person name="Haussler D."/>
            <person name="Ryder O."/>
            <person name="O'Brien S.J."/>
        </authorList>
    </citation>
    <scope>NUCLEOTIDE SEQUENCE</scope>
</reference>
<dbReference type="InterPro" id="IPR005375">
    <property type="entry name" value="UFM1"/>
</dbReference>
<dbReference type="OMA" id="LSFKIML"/>